<evidence type="ECO:0000259" key="1">
    <source>
        <dbReference type="Pfam" id="PF00534"/>
    </source>
</evidence>
<feature type="domain" description="Glycosyl transferase family 1" evidence="1">
    <location>
        <begin position="216"/>
        <end position="374"/>
    </location>
</feature>
<gene>
    <name evidence="3" type="ORF">GTQ55_17340</name>
    <name evidence="2" type="ORF">HNQ53_002062</name>
</gene>
<evidence type="ECO:0000313" key="5">
    <source>
        <dbReference type="Proteomes" id="UP000563601"/>
    </source>
</evidence>
<dbReference type="EMBL" id="JACHHR010000002">
    <property type="protein sequence ID" value="MBB5211844.1"/>
    <property type="molecule type" value="Genomic_DNA"/>
</dbReference>
<dbReference type="Gene3D" id="3.40.50.2000">
    <property type="entry name" value="Glycogen Phosphorylase B"/>
    <property type="match status" value="2"/>
</dbReference>
<dbReference type="InterPro" id="IPR001296">
    <property type="entry name" value="Glyco_trans_1"/>
</dbReference>
<name>A0A6P1TCT5_9GAMM</name>
<dbReference type="AlphaFoldDB" id="A0A6P1TCT5"/>
<dbReference type="EMBL" id="CP047491">
    <property type="protein sequence ID" value="QHQ40568.1"/>
    <property type="molecule type" value="Genomic_DNA"/>
</dbReference>
<dbReference type="SUPFAM" id="SSF53756">
    <property type="entry name" value="UDP-Glycosyltransferase/glycogen phosphorylase"/>
    <property type="match status" value="1"/>
</dbReference>
<dbReference type="OrthoDB" id="4611853at2"/>
<evidence type="ECO:0000313" key="3">
    <source>
        <dbReference type="EMBL" id="QHQ40568.1"/>
    </source>
</evidence>
<dbReference type="Proteomes" id="UP000464675">
    <property type="component" value="Chromosome"/>
</dbReference>
<dbReference type="PANTHER" id="PTHR12526">
    <property type="entry name" value="GLYCOSYLTRANSFERASE"/>
    <property type="match status" value="1"/>
</dbReference>
<organism evidence="2 5">
    <name type="scientific">Microbulbifer hydrolyticus</name>
    <dbReference type="NCBI Taxonomy" id="48074"/>
    <lineage>
        <taxon>Bacteria</taxon>
        <taxon>Pseudomonadati</taxon>
        <taxon>Pseudomonadota</taxon>
        <taxon>Gammaproteobacteria</taxon>
        <taxon>Cellvibrionales</taxon>
        <taxon>Microbulbiferaceae</taxon>
        <taxon>Microbulbifer</taxon>
    </lineage>
</organism>
<dbReference type="Pfam" id="PF00534">
    <property type="entry name" value="Glycos_transf_1"/>
    <property type="match status" value="1"/>
</dbReference>
<accession>A0A6P1TCT5</accession>
<reference evidence="3 4" key="1">
    <citation type="submission" date="2020-01" db="EMBL/GenBank/DDBJ databases">
        <title>The possibility of degradation of plastic by Microbulbifer hydrolyticus IRE-31.</title>
        <authorList>
            <person name="Liu L."/>
        </authorList>
    </citation>
    <scope>NUCLEOTIDE SEQUENCE [LARGE SCALE GENOMIC DNA]</scope>
    <source>
        <strain evidence="3 4">IRE-31</strain>
    </source>
</reference>
<dbReference type="GO" id="GO:1901135">
    <property type="term" value="P:carbohydrate derivative metabolic process"/>
    <property type="evidence" value="ECO:0007669"/>
    <property type="project" value="UniProtKB-ARBA"/>
</dbReference>
<reference evidence="2 5" key="2">
    <citation type="submission" date="2020-08" db="EMBL/GenBank/DDBJ databases">
        <title>Genomic Encyclopedia of Type Strains, Phase IV (KMG-IV): sequencing the most valuable type-strain genomes for metagenomic binning, comparative biology and taxonomic classification.</title>
        <authorList>
            <person name="Goeker M."/>
        </authorList>
    </citation>
    <scope>NUCLEOTIDE SEQUENCE [LARGE SCALE GENOMIC DNA]</scope>
    <source>
        <strain evidence="2 5">DSM 11525</strain>
    </source>
</reference>
<protein>
    <submittedName>
        <fullName evidence="2 3">Glycosyltransferase</fullName>
    </submittedName>
</protein>
<dbReference type="GO" id="GO:0016757">
    <property type="term" value="F:glycosyltransferase activity"/>
    <property type="evidence" value="ECO:0007669"/>
    <property type="project" value="InterPro"/>
</dbReference>
<evidence type="ECO:0000313" key="2">
    <source>
        <dbReference type="EMBL" id="MBB5211844.1"/>
    </source>
</evidence>
<keyword evidence="4" id="KW-1185">Reference proteome</keyword>
<dbReference type="PANTHER" id="PTHR12526:SF630">
    <property type="entry name" value="GLYCOSYLTRANSFERASE"/>
    <property type="match status" value="1"/>
</dbReference>
<sequence>MQGSTRIGILIPEFPGQTHIFFWREIEALRSCGADVKIISTRKPGSENFHEFHNQVGDTFYLTTLPVLRILLFFVCNISWLLRSLSYCFKLHGGLRTKLRTTLFIPFSANLIMYCRKHHINHMHVHSSADAAHIVSLAGLSNEFTYSICVHGNLNQYGDNHAAKFRKASFIVTVTNPLSREVSSVLPDIPSSRIPVIPMGVDIEKFRPRTHKNQSSPNFVITSVSRLAHVKGHSFALQALAKLPNSIRFRYNIVGDGDMREALEREAKDLGIADKVEFFGFKKEGEVYEILQQTDIFMLTSFGYGEAAPVAIMEAMACGVTPICSIIGGTTDMITDRHDGTLVKQKDVNHITEALMYLLSDRDRLQEISMNARKTAETKFCHRRSAYKLFEHIQSVHTI</sequence>
<proteinExistence type="predicted"/>
<dbReference type="RefSeq" id="WP_161859859.1">
    <property type="nucleotide sequence ID" value="NZ_CP047491.1"/>
</dbReference>
<dbReference type="Proteomes" id="UP000563601">
    <property type="component" value="Unassembled WGS sequence"/>
</dbReference>
<evidence type="ECO:0000313" key="4">
    <source>
        <dbReference type="Proteomes" id="UP000464675"/>
    </source>
</evidence>